<comment type="caution">
    <text evidence="1">The sequence shown here is derived from an EMBL/GenBank/DDBJ whole genome shotgun (WGS) entry which is preliminary data.</text>
</comment>
<proteinExistence type="predicted"/>
<organism evidence="1 2">
    <name type="scientific">Corynebacterium bovis</name>
    <dbReference type="NCBI Taxonomy" id="36808"/>
    <lineage>
        <taxon>Bacteria</taxon>
        <taxon>Bacillati</taxon>
        <taxon>Actinomycetota</taxon>
        <taxon>Actinomycetes</taxon>
        <taxon>Mycobacteriales</taxon>
        <taxon>Corynebacteriaceae</taxon>
        <taxon>Corynebacterium</taxon>
    </lineage>
</organism>
<dbReference type="Proteomes" id="UP000278422">
    <property type="component" value="Unassembled WGS sequence"/>
</dbReference>
<gene>
    <name evidence="1" type="ORF">CXF42_00150</name>
</gene>
<accession>A0A3R8RIH2</accession>
<evidence type="ECO:0000313" key="1">
    <source>
        <dbReference type="EMBL" id="RRQ05588.1"/>
    </source>
</evidence>
<evidence type="ECO:0000313" key="2">
    <source>
        <dbReference type="Proteomes" id="UP000278422"/>
    </source>
</evidence>
<keyword evidence="2" id="KW-1185">Reference proteome</keyword>
<reference evidence="1 2" key="1">
    <citation type="submission" date="2018-01" db="EMBL/GenBank/DDBJ databases">
        <title>Twenty Corynebacterium bovis Genomes.</title>
        <authorList>
            <person name="Gulvik C.A."/>
        </authorList>
    </citation>
    <scope>NUCLEOTIDE SEQUENCE [LARGE SCALE GENOMIC DNA]</scope>
    <source>
        <strain evidence="1 2">16-2004</strain>
    </source>
</reference>
<sequence>MPGADPGADPGAPTTVTGVPDAFTGTVTVHDLPAVPGRRDLAFLGDLAAAALGEDDTPSLADLAARPDVPHLAEPVPAPQVPDTTVRVVIIGDDAACNAVVTKLMRIDALWIEVGYVPVGPGPSVIAATWGLDAPVGALLAEALTAPTTPTVLVRDDNGTVTLGAAEVFDGSSPTPGEMTGEAIVDSDTLFMNDATGSSRRPRRGAYGVRLVPMPGAPGIAAVRLTTPSRWAAGAGAGTDAGAAGSRAGLWSRLRDRLRPPAPPGEIDAEDVLTGRALQAGGVELAVVRDGVRHPRPVSSVTFYRHLRDLQVVRR</sequence>
<dbReference type="EMBL" id="PQNQ01000001">
    <property type="protein sequence ID" value="RRQ05588.1"/>
    <property type="molecule type" value="Genomic_DNA"/>
</dbReference>
<name>A0A3R8RIH2_9CORY</name>
<protein>
    <recommendedName>
        <fullName evidence="3">DAGKc domain-containing protein</fullName>
    </recommendedName>
</protein>
<evidence type="ECO:0008006" key="3">
    <source>
        <dbReference type="Google" id="ProtNLM"/>
    </source>
</evidence>
<dbReference type="AlphaFoldDB" id="A0A3R8RIH2"/>